<keyword evidence="1" id="KW-0040">ANK repeat</keyword>
<keyword evidence="2" id="KW-0812">Transmembrane</keyword>
<keyword evidence="2" id="KW-0472">Membrane</keyword>
<dbReference type="InterPro" id="IPR026961">
    <property type="entry name" value="PGG_dom"/>
</dbReference>
<evidence type="ECO:0000259" key="3">
    <source>
        <dbReference type="Pfam" id="PF13962"/>
    </source>
</evidence>
<dbReference type="Proteomes" id="UP001141806">
    <property type="component" value="Unassembled WGS sequence"/>
</dbReference>
<evidence type="ECO:0000256" key="2">
    <source>
        <dbReference type="SAM" id="Phobius"/>
    </source>
</evidence>
<gene>
    <name evidence="4" type="ORF">NE237_017575</name>
</gene>
<dbReference type="PROSITE" id="PS50297">
    <property type="entry name" value="ANK_REP_REGION"/>
    <property type="match status" value="1"/>
</dbReference>
<dbReference type="Pfam" id="PF12796">
    <property type="entry name" value="Ank_2"/>
    <property type="match status" value="1"/>
</dbReference>
<feature type="repeat" description="ANK" evidence="1">
    <location>
        <begin position="115"/>
        <end position="137"/>
    </location>
</feature>
<dbReference type="SMART" id="SM00248">
    <property type="entry name" value="ANK"/>
    <property type="match status" value="6"/>
</dbReference>
<proteinExistence type="predicted"/>
<dbReference type="PANTHER" id="PTHR24177">
    <property type="entry name" value="CASKIN"/>
    <property type="match status" value="1"/>
</dbReference>
<dbReference type="EMBL" id="JAMYWD010000007">
    <property type="protein sequence ID" value="KAJ4965726.1"/>
    <property type="molecule type" value="Genomic_DNA"/>
</dbReference>
<protein>
    <recommendedName>
        <fullName evidence="3">PGG domain-containing protein</fullName>
    </recommendedName>
</protein>
<dbReference type="OrthoDB" id="1880601at2759"/>
<feature type="transmembrane region" description="Helical" evidence="2">
    <location>
        <begin position="574"/>
        <end position="599"/>
    </location>
</feature>
<comment type="caution">
    <text evidence="4">The sequence shown here is derived from an EMBL/GenBank/DDBJ whole genome shotgun (WGS) entry which is preliminary data.</text>
</comment>
<dbReference type="Gene3D" id="1.25.40.20">
    <property type="entry name" value="Ankyrin repeat-containing domain"/>
    <property type="match status" value="1"/>
</dbReference>
<evidence type="ECO:0000313" key="5">
    <source>
        <dbReference type="Proteomes" id="UP001141806"/>
    </source>
</evidence>
<feature type="transmembrane region" description="Helical" evidence="2">
    <location>
        <begin position="463"/>
        <end position="481"/>
    </location>
</feature>
<dbReference type="AlphaFoldDB" id="A0A9Q0K890"/>
<dbReference type="InterPro" id="IPR002110">
    <property type="entry name" value="Ankyrin_rpt"/>
</dbReference>
<dbReference type="PANTHER" id="PTHR24177:SF292">
    <property type="entry name" value="ANKYRIN REPEAT FAMILY PROTEIN-RELATED"/>
    <property type="match status" value="1"/>
</dbReference>
<keyword evidence="5" id="KW-1185">Reference proteome</keyword>
<name>A0A9Q0K890_9MAGN</name>
<dbReference type="PROSITE" id="PS50088">
    <property type="entry name" value="ANK_REPEAT"/>
    <property type="match status" value="1"/>
</dbReference>
<dbReference type="GO" id="GO:0016020">
    <property type="term" value="C:membrane"/>
    <property type="evidence" value="ECO:0007669"/>
    <property type="project" value="TreeGrafter"/>
</dbReference>
<keyword evidence="2" id="KW-1133">Transmembrane helix</keyword>
<feature type="transmembrane region" description="Helical" evidence="2">
    <location>
        <begin position="493"/>
        <end position="522"/>
    </location>
</feature>
<feature type="transmembrane region" description="Helical" evidence="2">
    <location>
        <begin position="542"/>
        <end position="568"/>
    </location>
</feature>
<sequence>MSVYIGSDEEDLMKYLPLYKAALRGDWENVRRFLGSYPDAMTARITNSGRTVLHVAVAAGHTRFLEELVKSMPEEALALAGDLTALGLAARTGNVKIAEILVSKNTNLTQIRDDEGWTPLHYALAYGHKEMVWYLLSVTRDEPPSPFRSHSGAELLNYAIHAGLYDVALHLVQSYPEVATTDDPMGLLPLECLVTKPSAFWSGVQMKFWQRCIYSCIPVDVEQVGSLPYLRKGDMEDPHEGPGQHPFMPVGFFNQVFLGLNQLFWSIMKHLSHCIKLIHDKKLMHSQVLMLVQCILRQIMEMKSLEIKQHFEKNGILNVAAKNGIIEVVVEGLKCFPDLIGGVTGGKTIFHIAVEYRREEVLNFIYELGKYDNTLLHFDGDRNTVLHLAGKLAPYDRLNSVSGAALQMQRELQWFKELENMLQPMWREFTNEDGKTARALFTEEHKELVAEGGTWMKDTSTSCMVVATLIVTVLFAAAFTVPGGNNNDNGIPVFLGTSLFTVFLIADMIGLFSSSTSVLMFLSILTSRYAEEDFLYSLPKKLMIGLATLFISIAAVTVSFTATLFIILQSKQSFLIIAIVLMACLPIYSFTVLQFPLLIEMVRSTYGNAIFKRQGKHQIY</sequence>
<feature type="domain" description="PGG" evidence="3">
    <location>
        <begin position="455"/>
        <end position="566"/>
    </location>
</feature>
<dbReference type="SUPFAM" id="SSF48403">
    <property type="entry name" value="Ankyrin repeat"/>
    <property type="match status" value="2"/>
</dbReference>
<evidence type="ECO:0000313" key="4">
    <source>
        <dbReference type="EMBL" id="KAJ4965726.1"/>
    </source>
</evidence>
<organism evidence="4 5">
    <name type="scientific">Protea cynaroides</name>
    <dbReference type="NCBI Taxonomy" id="273540"/>
    <lineage>
        <taxon>Eukaryota</taxon>
        <taxon>Viridiplantae</taxon>
        <taxon>Streptophyta</taxon>
        <taxon>Embryophyta</taxon>
        <taxon>Tracheophyta</taxon>
        <taxon>Spermatophyta</taxon>
        <taxon>Magnoliopsida</taxon>
        <taxon>Proteales</taxon>
        <taxon>Proteaceae</taxon>
        <taxon>Protea</taxon>
    </lineage>
</organism>
<accession>A0A9Q0K890</accession>
<evidence type="ECO:0000256" key="1">
    <source>
        <dbReference type="PROSITE-ProRule" id="PRU00023"/>
    </source>
</evidence>
<dbReference type="InterPro" id="IPR036770">
    <property type="entry name" value="Ankyrin_rpt-contain_sf"/>
</dbReference>
<dbReference type="Pfam" id="PF13962">
    <property type="entry name" value="PGG"/>
    <property type="match status" value="1"/>
</dbReference>
<reference evidence="4" key="1">
    <citation type="journal article" date="2023" name="Plant J.">
        <title>The genome of the king protea, Protea cynaroides.</title>
        <authorList>
            <person name="Chang J."/>
            <person name="Duong T.A."/>
            <person name="Schoeman C."/>
            <person name="Ma X."/>
            <person name="Roodt D."/>
            <person name="Barker N."/>
            <person name="Li Z."/>
            <person name="Van de Peer Y."/>
            <person name="Mizrachi E."/>
        </authorList>
    </citation>
    <scope>NUCLEOTIDE SEQUENCE</scope>
    <source>
        <tissue evidence="4">Young leaves</tissue>
    </source>
</reference>